<feature type="binding site" evidence="8">
    <location>
        <position position="22"/>
    </location>
    <ligand>
        <name>GTP</name>
        <dbReference type="ChEBI" id="CHEBI:37565"/>
    </ligand>
</feature>
<keyword evidence="10" id="KW-0548">Nucleotidyltransferase</keyword>
<comment type="domain">
    <text evidence="8">The N-terminal domain determines nucleotide recognition and specific binding, while the C-terminal domain determines the specific binding to the target protein.</text>
</comment>
<comment type="caution">
    <text evidence="8">Lacks conserved residue(s) required for the propagation of feature annotation.</text>
</comment>
<feature type="binding site" evidence="8">
    <location>
        <begin position="10"/>
        <end position="12"/>
    </location>
    <ligand>
        <name>GTP</name>
        <dbReference type="ChEBI" id="CHEBI:37565"/>
    </ligand>
</feature>
<proteinExistence type="inferred from homology"/>
<dbReference type="InterPro" id="IPR029044">
    <property type="entry name" value="Nucleotide-diphossugar_trans"/>
</dbReference>
<dbReference type="InterPro" id="IPR025877">
    <property type="entry name" value="MobA-like_NTP_Trfase"/>
</dbReference>
<comment type="cofactor">
    <cofactor evidence="8">
        <name>Mg(2+)</name>
        <dbReference type="ChEBI" id="CHEBI:18420"/>
    </cofactor>
</comment>
<evidence type="ECO:0000256" key="6">
    <source>
        <dbReference type="ARBA" id="ARBA00023134"/>
    </source>
</evidence>
<evidence type="ECO:0000256" key="1">
    <source>
        <dbReference type="ARBA" id="ARBA00022490"/>
    </source>
</evidence>
<keyword evidence="3 8" id="KW-0479">Metal-binding</keyword>
<dbReference type="RefSeq" id="WP_379508488.1">
    <property type="nucleotide sequence ID" value="NZ_JBHRTQ010000003.1"/>
</dbReference>
<dbReference type="SUPFAM" id="SSF53448">
    <property type="entry name" value="Nucleotide-diphospho-sugar transferases"/>
    <property type="match status" value="1"/>
</dbReference>
<dbReference type="PANTHER" id="PTHR19136:SF81">
    <property type="entry name" value="MOLYBDENUM COFACTOR GUANYLYLTRANSFERASE"/>
    <property type="match status" value="1"/>
</dbReference>
<dbReference type="HAMAP" id="MF_00316">
    <property type="entry name" value="MobA"/>
    <property type="match status" value="1"/>
</dbReference>
<dbReference type="EMBL" id="JBHRTQ010000003">
    <property type="protein sequence ID" value="MFC3173092.1"/>
    <property type="molecule type" value="Genomic_DNA"/>
</dbReference>
<dbReference type="Proteomes" id="UP001595604">
    <property type="component" value="Unassembled WGS sequence"/>
</dbReference>
<name>A0ABV7IM74_9SPHN</name>
<keyword evidence="1 8" id="KW-0963">Cytoplasm</keyword>
<evidence type="ECO:0000313" key="11">
    <source>
        <dbReference type="Proteomes" id="UP001595604"/>
    </source>
</evidence>
<comment type="subunit">
    <text evidence="8">Monomer.</text>
</comment>
<feature type="binding site" evidence="8">
    <location>
        <position position="95"/>
    </location>
    <ligand>
        <name>GTP</name>
        <dbReference type="ChEBI" id="CHEBI:37565"/>
    </ligand>
</feature>
<reference evidence="11" key="1">
    <citation type="journal article" date="2019" name="Int. J. Syst. Evol. Microbiol.">
        <title>The Global Catalogue of Microorganisms (GCM) 10K type strain sequencing project: providing services to taxonomists for standard genome sequencing and annotation.</title>
        <authorList>
            <consortium name="The Broad Institute Genomics Platform"/>
            <consortium name="The Broad Institute Genome Sequencing Center for Infectious Disease"/>
            <person name="Wu L."/>
            <person name="Ma J."/>
        </authorList>
    </citation>
    <scope>NUCLEOTIDE SEQUENCE [LARGE SCALE GENOMIC DNA]</scope>
    <source>
        <strain evidence="11">KCTC 42984</strain>
    </source>
</reference>
<evidence type="ECO:0000259" key="9">
    <source>
        <dbReference type="Pfam" id="PF12804"/>
    </source>
</evidence>
<evidence type="ECO:0000256" key="8">
    <source>
        <dbReference type="HAMAP-Rule" id="MF_00316"/>
    </source>
</evidence>
<dbReference type="EC" id="2.7.7.77" evidence="8"/>
<comment type="subcellular location">
    <subcellularLocation>
        <location evidence="8">Cytoplasm</location>
    </subcellularLocation>
</comment>
<comment type="caution">
    <text evidence="10">The sequence shown here is derived from an EMBL/GenBank/DDBJ whole genome shotgun (WGS) entry which is preliminary data.</text>
</comment>
<comment type="similarity">
    <text evidence="8">Belongs to the MobA family.</text>
</comment>
<evidence type="ECO:0000256" key="5">
    <source>
        <dbReference type="ARBA" id="ARBA00022842"/>
    </source>
</evidence>
<keyword evidence="11" id="KW-1185">Reference proteome</keyword>
<dbReference type="GO" id="GO:0016779">
    <property type="term" value="F:nucleotidyltransferase activity"/>
    <property type="evidence" value="ECO:0007669"/>
    <property type="project" value="UniProtKB-KW"/>
</dbReference>
<dbReference type="Pfam" id="PF12804">
    <property type="entry name" value="NTP_transf_3"/>
    <property type="match status" value="1"/>
</dbReference>
<feature type="binding site" evidence="8">
    <location>
        <position position="62"/>
    </location>
    <ligand>
        <name>GTP</name>
        <dbReference type="ChEBI" id="CHEBI:37565"/>
    </ligand>
</feature>
<keyword evidence="2 8" id="KW-0808">Transferase</keyword>
<evidence type="ECO:0000256" key="4">
    <source>
        <dbReference type="ARBA" id="ARBA00022741"/>
    </source>
</evidence>
<comment type="function">
    <text evidence="8">Transfers a GMP moiety from GTP to Mo-molybdopterin (Mo-MPT) cofactor (Moco or molybdenum cofactor) to form Mo-molybdopterin guanine dinucleotide (Mo-MGD) cofactor.</text>
</comment>
<dbReference type="PANTHER" id="PTHR19136">
    <property type="entry name" value="MOLYBDENUM COFACTOR GUANYLYLTRANSFERASE"/>
    <property type="match status" value="1"/>
</dbReference>
<dbReference type="CDD" id="cd02503">
    <property type="entry name" value="MobA"/>
    <property type="match status" value="1"/>
</dbReference>
<accession>A0ABV7IM74</accession>
<evidence type="ECO:0000256" key="3">
    <source>
        <dbReference type="ARBA" id="ARBA00022723"/>
    </source>
</evidence>
<keyword evidence="7 8" id="KW-0501">Molybdenum cofactor biosynthesis</keyword>
<keyword evidence="6 8" id="KW-0342">GTP-binding</keyword>
<comment type="catalytic activity">
    <reaction evidence="8">
        <text>Mo-molybdopterin + GTP + H(+) = Mo-molybdopterin guanine dinucleotide + diphosphate</text>
        <dbReference type="Rhea" id="RHEA:34243"/>
        <dbReference type="ChEBI" id="CHEBI:15378"/>
        <dbReference type="ChEBI" id="CHEBI:33019"/>
        <dbReference type="ChEBI" id="CHEBI:37565"/>
        <dbReference type="ChEBI" id="CHEBI:71302"/>
        <dbReference type="ChEBI" id="CHEBI:71310"/>
        <dbReference type="EC" id="2.7.7.77"/>
    </reaction>
</comment>
<evidence type="ECO:0000313" key="10">
    <source>
        <dbReference type="EMBL" id="MFC3173092.1"/>
    </source>
</evidence>
<keyword evidence="4 8" id="KW-0547">Nucleotide-binding</keyword>
<evidence type="ECO:0000256" key="2">
    <source>
        <dbReference type="ARBA" id="ARBA00022679"/>
    </source>
</evidence>
<sequence>MAGRLLGAVLAGGQSRRFGSDKALAVLDGRTLLDQAVARLAGWCEAVVVIGRDAGPVPVVADWPRAGMGPLGGIAGALRHARDRGFAAVLTMGVDSLGLPDDLPARLGEGPAYVADQPVVALWPVAVLGALEAILLAEGRHAVRDLITASGARAVALEGPSANVNTPEDLARLGGGS</sequence>
<keyword evidence="5 8" id="KW-0460">Magnesium</keyword>
<feature type="domain" description="MobA-like NTP transferase" evidence="9">
    <location>
        <begin position="7"/>
        <end position="140"/>
    </location>
</feature>
<organism evidence="10 11">
    <name type="scientific">Novosphingobium bradum</name>
    <dbReference type="NCBI Taxonomy" id="1737444"/>
    <lineage>
        <taxon>Bacteria</taxon>
        <taxon>Pseudomonadati</taxon>
        <taxon>Pseudomonadota</taxon>
        <taxon>Alphaproteobacteria</taxon>
        <taxon>Sphingomonadales</taxon>
        <taxon>Sphingomonadaceae</taxon>
        <taxon>Novosphingobium</taxon>
    </lineage>
</organism>
<protein>
    <recommendedName>
        <fullName evidence="8">Molybdenum cofactor guanylyltransferase</fullName>
        <shortName evidence="8">MoCo guanylyltransferase</shortName>
        <ecNumber evidence="8">2.7.7.77</ecNumber>
    </recommendedName>
    <alternativeName>
        <fullName evidence="8">GTP:molybdopterin guanylyltransferase</fullName>
    </alternativeName>
    <alternativeName>
        <fullName evidence="8">Mo-MPT guanylyltransferase</fullName>
    </alternativeName>
    <alternativeName>
        <fullName evidence="8">Molybdopterin guanylyltransferase</fullName>
    </alternativeName>
    <alternativeName>
        <fullName evidence="8">Molybdopterin-guanine dinucleotide synthase</fullName>
        <shortName evidence="8">MGD synthase</shortName>
    </alternativeName>
</protein>
<gene>
    <name evidence="8" type="primary">mobA</name>
    <name evidence="10" type="ORF">ACFOD9_02385</name>
</gene>
<dbReference type="Gene3D" id="3.90.550.10">
    <property type="entry name" value="Spore Coat Polysaccharide Biosynthesis Protein SpsA, Chain A"/>
    <property type="match status" value="1"/>
</dbReference>
<evidence type="ECO:0000256" key="7">
    <source>
        <dbReference type="ARBA" id="ARBA00023150"/>
    </source>
</evidence>
<dbReference type="InterPro" id="IPR013482">
    <property type="entry name" value="Molybde_CF_guanTrfase"/>
</dbReference>
<feature type="binding site" evidence="8">
    <location>
        <position position="95"/>
    </location>
    <ligand>
        <name>Mg(2+)</name>
        <dbReference type="ChEBI" id="CHEBI:18420"/>
    </ligand>
</feature>